<keyword evidence="4" id="KW-1185">Reference proteome</keyword>
<evidence type="ECO:0000313" key="3">
    <source>
        <dbReference type="EMBL" id="KAA8532443.1"/>
    </source>
</evidence>
<dbReference type="Proteomes" id="UP000325577">
    <property type="component" value="Linkage Group LG19"/>
</dbReference>
<gene>
    <name evidence="3" type="ORF">F0562_032476</name>
</gene>
<dbReference type="AlphaFoldDB" id="A0A5J5AN55"/>
<evidence type="ECO:0000313" key="4">
    <source>
        <dbReference type="Proteomes" id="UP000325577"/>
    </source>
</evidence>
<dbReference type="EMBL" id="CM018042">
    <property type="protein sequence ID" value="KAA8532443.1"/>
    <property type="molecule type" value="Genomic_DNA"/>
</dbReference>
<feature type="domain" description="Retrotransposon gag" evidence="1">
    <location>
        <begin position="36"/>
        <end position="145"/>
    </location>
</feature>
<feature type="domain" description="Retrotransposon Copia-like N-terminal" evidence="2">
    <location>
        <begin position="1"/>
        <end position="22"/>
    </location>
</feature>
<dbReference type="InterPro" id="IPR029472">
    <property type="entry name" value="Copia-like_N"/>
</dbReference>
<evidence type="ECO:0008006" key="5">
    <source>
        <dbReference type="Google" id="ProtNLM"/>
    </source>
</evidence>
<dbReference type="PANTHER" id="PTHR37610">
    <property type="entry name" value="CCHC-TYPE DOMAIN-CONTAINING PROTEIN"/>
    <property type="match status" value="1"/>
</dbReference>
<dbReference type="OrthoDB" id="5544992at2759"/>
<name>A0A5J5AN55_9ASTE</name>
<dbReference type="PANTHER" id="PTHR37610:SF100">
    <property type="entry name" value="COPIA-LIKE POLYPROTEIN_RETROTRANSPOSON"/>
    <property type="match status" value="1"/>
</dbReference>
<protein>
    <recommendedName>
        <fullName evidence="5">CCHC-type domain-containing protein</fullName>
    </recommendedName>
</protein>
<dbReference type="InterPro" id="IPR005162">
    <property type="entry name" value="Retrotrans_gag_dom"/>
</dbReference>
<sequence length="366" mass="41610">MSKALSAKNKLGFVNGTLTKPTNRSNPLYSAWERCNDMVLSWILNSVTKNIASSILYIDVAADVWKDLKERFSQGNRPRIFQLKKALNSLTQDQMTVSDYFTQLKSYWDELANYRQLPQCKCGVVKNILEFQQEEYILQFLMGLNESFTAIKGQILLLDPLPSMNRVFALIVQDEKQREIKVNSVPSFDSIAAVTTTTMNSSVTNKNGNKQSGFRRDRPVCSHCGYTGHISDKCYRIHSFPPGFKSKKANVHSANQVTSSPVDQVSNEFPQLAFTEEQQSANSCLNQPSHQIFLIQQIKCQLLLLCPVYLLVDPNVSHPICTCFNELYYRTLQLTRNQDDAASNKKQLLKQMDISNQLLCLFSISF</sequence>
<dbReference type="Pfam" id="PF14244">
    <property type="entry name" value="Retrotran_gag_3"/>
    <property type="match status" value="1"/>
</dbReference>
<evidence type="ECO:0000259" key="1">
    <source>
        <dbReference type="Pfam" id="PF03732"/>
    </source>
</evidence>
<dbReference type="Pfam" id="PF03732">
    <property type="entry name" value="Retrotrans_gag"/>
    <property type="match status" value="1"/>
</dbReference>
<reference evidence="3 4" key="1">
    <citation type="submission" date="2019-09" db="EMBL/GenBank/DDBJ databases">
        <title>A chromosome-level genome assembly of the Chinese tupelo Nyssa sinensis.</title>
        <authorList>
            <person name="Yang X."/>
            <person name="Kang M."/>
            <person name="Yang Y."/>
            <person name="Xiong H."/>
            <person name="Wang M."/>
            <person name="Zhang Z."/>
            <person name="Wang Z."/>
            <person name="Wu H."/>
            <person name="Ma T."/>
            <person name="Liu J."/>
            <person name="Xi Z."/>
        </authorList>
    </citation>
    <scope>NUCLEOTIDE SEQUENCE [LARGE SCALE GENOMIC DNA]</scope>
    <source>
        <strain evidence="3">J267</strain>
        <tissue evidence="3">Leaf</tissue>
    </source>
</reference>
<evidence type="ECO:0000259" key="2">
    <source>
        <dbReference type="Pfam" id="PF14244"/>
    </source>
</evidence>
<organism evidence="3 4">
    <name type="scientific">Nyssa sinensis</name>
    <dbReference type="NCBI Taxonomy" id="561372"/>
    <lineage>
        <taxon>Eukaryota</taxon>
        <taxon>Viridiplantae</taxon>
        <taxon>Streptophyta</taxon>
        <taxon>Embryophyta</taxon>
        <taxon>Tracheophyta</taxon>
        <taxon>Spermatophyta</taxon>
        <taxon>Magnoliopsida</taxon>
        <taxon>eudicotyledons</taxon>
        <taxon>Gunneridae</taxon>
        <taxon>Pentapetalae</taxon>
        <taxon>asterids</taxon>
        <taxon>Cornales</taxon>
        <taxon>Nyssaceae</taxon>
        <taxon>Nyssa</taxon>
    </lineage>
</organism>
<proteinExistence type="predicted"/>
<accession>A0A5J5AN55</accession>